<keyword evidence="7" id="KW-0808">Transferase</keyword>
<dbReference type="UniPathway" id="UPA00359">
    <property type="reaction ID" value="UER00482"/>
</dbReference>
<dbReference type="EMBL" id="NOZQ01000213">
    <property type="protein sequence ID" value="OYD13851.1"/>
    <property type="molecule type" value="Genomic_DNA"/>
</dbReference>
<evidence type="ECO:0000256" key="9">
    <source>
        <dbReference type="ARBA" id="ARBA00022777"/>
    </source>
</evidence>
<evidence type="ECO:0000313" key="14">
    <source>
        <dbReference type="Proteomes" id="UP000215215"/>
    </source>
</evidence>
<evidence type="ECO:0000256" key="8">
    <source>
        <dbReference type="ARBA" id="ARBA00022741"/>
    </source>
</evidence>
<evidence type="ECO:0000313" key="13">
    <source>
        <dbReference type="EMBL" id="OYD13851.1"/>
    </source>
</evidence>
<organism evidence="13 14">
    <name type="scientific">candidate division WOR-3 bacterium JGI_Cruoil_03_44_89</name>
    <dbReference type="NCBI Taxonomy" id="1973748"/>
    <lineage>
        <taxon>Bacteria</taxon>
        <taxon>Bacteria division WOR-3</taxon>
    </lineage>
</organism>
<dbReference type="InterPro" id="IPR003758">
    <property type="entry name" value="LpxK"/>
</dbReference>
<evidence type="ECO:0000256" key="3">
    <source>
        <dbReference type="ARBA" id="ARBA00012071"/>
    </source>
</evidence>
<dbReference type="PANTHER" id="PTHR42724">
    <property type="entry name" value="TETRAACYLDISACCHARIDE 4'-KINASE"/>
    <property type="match status" value="1"/>
</dbReference>
<dbReference type="GO" id="GO:0009245">
    <property type="term" value="P:lipid A biosynthetic process"/>
    <property type="evidence" value="ECO:0007669"/>
    <property type="project" value="UniProtKB-KW"/>
</dbReference>
<gene>
    <name evidence="13" type="ORF">CH333_09690</name>
</gene>
<evidence type="ECO:0000256" key="11">
    <source>
        <dbReference type="ARBA" id="ARBA00023098"/>
    </source>
</evidence>
<keyword evidence="8" id="KW-0547">Nucleotide-binding</keyword>
<dbReference type="Proteomes" id="UP000215215">
    <property type="component" value="Unassembled WGS sequence"/>
</dbReference>
<keyword evidence="11" id="KW-0443">Lipid metabolism</keyword>
<dbReference type="AlphaFoldDB" id="A0A235BNN3"/>
<keyword evidence="5" id="KW-0444">Lipid biosynthesis</keyword>
<evidence type="ECO:0000256" key="6">
    <source>
        <dbReference type="ARBA" id="ARBA00022556"/>
    </source>
</evidence>
<keyword evidence="6" id="KW-0441">Lipid A biosynthesis</keyword>
<keyword evidence="10" id="KW-0067">ATP-binding</keyword>
<evidence type="ECO:0000256" key="10">
    <source>
        <dbReference type="ARBA" id="ARBA00022840"/>
    </source>
</evidence>
<comment type="function">
    <text evidence="1">Transfers the gamma-phosphate of ATP to the 4'-position of a tetraacyldisaccharide 1-phosphate intermediate (termed DS-1-P) to form tetraacyldisaccharide 1,4'-bis-phosphate (lipid IVA).</text>
</comment>
<evidence type="ECO:0000256" key="5">
    <source>
        <dbReference type="ARBA" id="ARBA00022516"/>
    </source>
</evidence>
<evidence type="ECO:0000256" key="1">
    <source>
        <dbReference type="ARBA" id="ARBA00002274"/>
    </source>
</evidence>
<dbReference type="EC" id="2.7.1.130" evidence="3"/>
<dbReference type="PANTHER" id="PTHR42724:SF1">
    <property type="entry name" value="TETRAACYLDISACCHARIDE 4'-KINASE, MITOCHONDRIAL-RELATED"/>
    <property type="match status" value="1"/>
</dbReference>
<comment type="pathway">
    <text evidence="2">Glycolipid biosynthesis; lipid IV(A) biosynthesis; lipid IV(A) from (3R)-3-hydroxytetradecanoyl-[acyl-carrier-protein] and UDP-N-acetyl-alpha-D-glucosamine: step 6/6.</text>
</comment>
<dbReference type="GO" id="GO:0005524">
    <property type="term" value="F:ATP binding"/>
    <property type="evidence" value="ECO:0007669"/>
    <property type="project" value="UniProtKB-KW"/>
</dbReference>
<evidence type="ECO:0000256" key="12">
    <source>
        <dbReference type="ARBA" id="ARBA00029757"/>
    </source>
</evidence>
<reference evidence="13 14" key="1">
    <citation type="submission" date="2017-07" db="EMBL/GenBank/DDBJ databases">
        <title>Recovery of genomes from metagenomes via a dereplication, aggregation, and scoring strategy.</title>
        <authorList>
            <person name="Sieber C.M."/>
            <person name="Probst A.J."/>
            <person name="Sharrar A."/>
            <person name="Thomas B.C."/>
            <person name="Hess M."/>
            <person name="Tringe S.G."/>
            <person name="Banfield J.F."/>
        </authorList>
    </citation>
    <scope>NUCLEOTIDE SEQUENCE [LARGE SCALE GENOMIC DNA]</scope>
    <source>
        <strain evidence="13">JGI_Cruoil_03_44_89</strain>
    </source>
</reference>
<keyword evidence="9" id="KW-0418">Kinase</keyword>
<evidence type="ECO:0000256" key="7">
    <source>
        <dbReference type="ARBA" id="ARBA00022679"/>
    </source>
</evidence>
<dbReference type="GO" id="GO:0005886">
    <property type="term" value="C:plasma membrane"/>
    <property type="evidence" value="ECO:0007669"/>
    <property type="project" value="TreeGrafter"/>
</dbReference>
<comment type="caution">
    <text evidence="13">The sequence shown here is derived from an EMBL/GenBank/DDBJ whole genome shotgun (WGS) entry which is preliminary data.</text>
</comment>
<sequence length="289" mass="33463">MFLYLPGSRARLWLYAHGILRAKKIDIPVISVGNINFGGSGKTPFTIYLYNLIQKPACVLKRPFRDETLLYEKYKIPVFEGKNRLKFALRAKELGYKVILLDDGFQYLRIKRSFDIVLINARRGITGFLREPLSSLRRGDLFVITSPTKGFGTCKLKRRLSRLVRDKPIIEAFYKPISYVDINGNERPLSYFMGKRVLLLSAIADPISFEYTARDVGVRPIFHIKFMDHHEYRPRDIAKLQKKARLPIITTEKDMVKLEKMHLDIDINALKVELGIEGRGMLNEKIPFL</sequence>
<evidence type="ECO:0000256" key="4">
    <source>
        <dbReference type="ARBA" id="ARBA00016436"/>
    </source>
</evidence>
<dbReference type="GO" id="GO:0009244">
    <property type="term" value="P:lipopolysaccharide core region biosynthetic process"/>
    <property type="evidence" value="ECO:0007669"/>
    <property type="project" value="TreeGrafter"/>
</dbReference>
<name>A0A235BNN3_UNCW3</name>
<proteinExistence type="predicted"/>
<dbReference type="Pfam" id="PF02606">
    <property type="entry name" value="LpxK"/>
    <property type="match status" value="2"/>
</dbReference>
<accession>A0A235BNN3</accession>
<dbReference type="GO" id="GO:0009029">
    <property type="term" value="F:lipid-A 4'-kinase activity"/>
    <property type="evidence" value="ECO:0007669"/>
    <property type="project" value="UniProtKB-EC"/>
</dbReference>
<evidence type="ECO:0000256" key="2">
    <source>
        <dbReference type="ARBA" id="ARBA00004870"/>
    </source>
</evidence>
<protein>
    <recommendedName>
        <fullName evidence="4">Tetraacyldisaccharide 4'-kinase</fullName>
        <ecNumber evidence="3">2.7.1.130</ecNumber>
    </recommendedName>
    <alternativeName>
        <fullName evidence="12">Lipid A 4'-kinase</fullName>
    </alternativeName>
</protein>